<sequence length="175" mass="19691">MNSNDDDYLQDRALGPLNGAQMARNANFVNRQKTFIDDEEYKQEPSSSVRPTPQPRYTKNMTQHAPQQHKGFASQKNKLAYGNTLVPSFNAAAVGYSGDQNSNHHMRHLNKQLTDNGSAFKIGLINQVERTGGEAQRMNSNRNTEGGKSVYPTIPDEEQSQINGMQGRMNREKNY</sequence>
<dbReference type="AlphaFoldDB" id="A0A8J8P6Y5"/>
<feature type="region of interest" description="Disordered" evidence="1">
    <location>
        <begin position="133"/>
        <end position="175"/>
    </location>
</feature>
<evidence type="ECO:0000313" key="3">
    <source>
        <dbReference type="Proteomes" id="UP000785679"/>
    </source>
</evidence>
<keyword evidence="3" id="KW-1185">Reference proteome</keyword>
<proteinExistence type="predicted"/>
<dbReference type="Proteomes" id="UP000785679">
    <property type="component" value="Unassembled WGS sequence"/>
</dbReference>
<name>A0A8J8P6Y5_HALGN</name>
<comment type="caution">
    <text evidence="2">The sequence shown here is derived from an EMBL/GenBank/DDBJ whole genome shotgun (WGS) entry which is preliminary data.</text>
</comment>
<gene>
    <name evidence="2" type="ORF">FGO68_gene12431</name>
</gene>
<reference evidence="2" key="1">
    <citation type="submission" date="2019-06" db="EMBL/GenBank/DDBJ databases">
        <authorList>
            <person name="Zheng W."/>
        </authorList>
    </citation>
    <scope>NUCLEOTIDE SEQUENCE</scope>
    <source>
        <strain evidence="2">QDHG01</strain>
    </source>
</reference>
<protein>
    <submittedName>
        <fullName evidence="2">Uncharacterized protein</fullName>
    </submittedName>
</protein>
<accession>A0A8J8P6Y5</accession>
<feature type="region of interest" description="Disordered" evidence="1">
    <location>
        <begin position="35"/>
        <end position="60"/>
    </location>
</feature>
<evidence type="ECO:0000313" key="2">
    <source>
        <dbReference type="EMBL" id="TNV88197.1"/>
    </source>
</evidence>
<dbReference type="EMBL" id="RRYP01000038">
    <property type="protein sequence ID" value="TNV88197.1"/>
    <property type="molecule type" value="Genomic_DNA"/>
</dbReference>
<organism evidence="2 3">
    <name type="scientific">Halteria grandinella</name>
    <dbReference type="NCBI Taxonomy" id="5974"/>
    <lineage>
        <taxon>Eukaryota</taxon>
        <taxon>Sar</taxon>
        <taxon>Alveolata</taxon>
        <taxon>Ciliophora</taxon>
        <taxon>Intramacronucleata</taxon>
        <taxon>Spirotrichea</taxon>
        <taxon>Stichotrichia</taxon>
        <taxon>Sporadotrichida</taxon>
        <taxon>Halteriidae</taxon>
        <taxon>Halteria</taxon>
    </lineage>
</organism>
<feature type="compositionally biased region" description="Polar residues" evidence="1">
    <location>
        <begin position="137"/>
        <end position="146"/>
    </location>
</feature>
<feature type="compositionally biased region" description="Polar residues" evidence="1">
    <location>
        <begin position="44"/>
        <end position="60"/>
    </location>
</feature>
<evidence type="ECO:0000256" key="1">
    <source>
        <dbReference type="SAM" id="MobiDB-lite"/>
    </source>
</evidence>